<dbReference type="InterPro" id="IPR027417">
    <property type="entry name" value="P-loop_NTPase"/>
</dbReference>
<dbReference type="Gene3D" id="3.40.50.300">
    <property type="entry name" value="P-loop containing nucleotide triphosphate hydrolases"/>
    <property type="match status" value="1"/>
</dbReference>
<dbReference type="PANTHER" id="PTHR22900:SF5">
    <property type="entry name" value="PROTEIN CBG14245"/>
    <property type="match status" value="1"/>
</dbReference>
<protein>
    <submittedName>
        <fullName evidence="3">Carbohydrate sulfotransferase</fullName>
    </submittedName>
</protein>
<dbReference type="GO" id="GO:0016020">
    <property type="term" value="C:membrane"/>
    <property type="evidence" value="ECO:0007669"/>
    <property type="project" value="InterPro"/>
</dbReference>
<dbReference type="WBParaSite" id="MBELARI_LOCUS18792">
    <property type="protein sequence ID" value="MBELARI_LOCUS18792"/>
    <property type="gene ID" value="MBELARI_LOCUS18792"/>
</dbReference>
<name>A0AAF3EZ51_9BILA</name>
<keyword evidence="2" id="KW-1185">Reference proteome</keyword>
<dbReference type="GO" id="GO:0047756">
    <property type="term" value="F:chondroitin 4-sulfotransferase activity"/>
    <property type="evidence" value="ECO:0007669"/>
    <property type="project" value="InterPro"/>
</dbReference>
<proteinExistence type="predicted"/>
<dbReference type="InterPro" id="IPR005331">
    <property type="entry name" value="Sulfotransferase"/>
</dbReference>
<sequence length="266" mass="30876">MPEESSIEKIPFRPAVEPTDTNFDQMGIFHCQIPKNAATIMKIVLCDLYRYWKGIAFKLQLTKDKQLSECQANGWWKEQVGAGKKYRRDFWQPGAEKTKIAVTRHPVKRFVSLYQFLCENFKLCGVKPDIHTFTKDIYTLLKTKSVKGTNFQEKDRDIIDYHAQPQTWFCNLAADHANFHLIHFSSDRVAMKSEIKGALDAAKVPAAYSEQVLKHIDGSDTSHANHNENRKGDLKKSLEENRESMQYIRAIYYQDYELLGFEEKTL</sequence>
<dbReference type="SUPFAM" id="SSF52540">
    <property type="entry name" value="P-loop containing nucleoside triphosphate hydrolases"/>
    <property type="match status" value="1"/>
</dbReference>
<accession>A0AAF3EZ51</accession>
<dbReference type="GO" id="GO:1902884">
    <property type="term" value="P:positive regulation of response to oxidative stress"/>
    <property type="evidence" value="ECO:0007669"/>
    <property type="project" value="InterPro"/>
</dbReference>
<feature type="region of interest" description="Disordered" evidence="1">
    <location>
        <begin position="218"/>
        <end position="238"/>
    </location>
</feature>
<dbReference type="InterPro" id="IPR007669">
    <property type="entry name" value="Chst-1-like"/>
</dbReference>
<reference evidence="3" key="1">
    <citation type="submission" date="2024-02" db="UniProtKB">
        <authorList>
            <consortium name="WormBaseParasite"/>
        </authorList>
    </citation>
    <scope>IDENTIFICATION</scope>
</reference>
<evidence type="ECO:0000313" key="2">
    <source>
        <dbReference type="Proteomes" id="UP000887575"/>
    </source>
</evidence>
<dbReference type="Proteomes" id="UP000887575">
    <property type="component" value="Unassembled WGS sequence"/>
</dbReference>
<dbReference type="AlphaFoldDB" id="A0AAF3EZ51"/>
<dbReference type="Pfam" id="PF03567">
    <property type="entry name" value="Sulfotransfer_2"/>
    <property type="match status" value="1"/>
</dbReference>
<dbReference type="GO" id="GO:0050650">
    <property type="term" value="P:chondroitin sulfate proteoglycan biosynthetic process"/>
    <property type="evidence" value="ECO:0007669"/>
    <property type="project" value="InterPro"/>
</dbReference>
<dbReference type="PANTHER" id="PTHR22900">
    <property type="entry name" value="PROTEIN CBG14245-RELATED"/>
    <property type="match status" value="1"/>
</dbReference>
<evidence type="ECO:0000256" key="1">
    <source>
        <dbReference type="SAM" id="MobiDB-lite"/>
    </source>
</evidence>
<evidence type="ECO:0000313" key="3">
    <source>
        <dbReference type="WBParaSite" id="MBELARI_LOCUS18792"/>
    </source>
</evidence>
<organism evidence="2 3">
    <name type="scientific">Mesorhabditis belari</name>
    <dbReference type="NCBI Taxonomy" id="2138241"/>
    <lineage>
        <taxon>Eukaryota</taxon>
        <taxon>Metazoa</taxon>
        <taxon>Ecdysozoa</taxon>
        <taxon>Nematoda</taxon>
        <taxon>Chromadorea</taxon>
        <taxon>Rhabditida</taxon>
        <taxon>Rhabditina</taxon>
        <taxon>Rhabditomorpha</taxon>
        <taxon>Rhabditoidea</taxon>
        <taxon>Rhabditidae</taxon>
        <taxon>Mesorhabditinae</taxon>
        <taxon>Mesorhabditis</taxon>
    </lineage>
</organism>